<protein>
    <submittedName>
        <fullName evidence="1">Uncharacterized protein</fullName>
    </submittedName>
</protein>
<dbReference type="AlphaFoldDB" id="A0A1V6UST9"/>
<feature type="non-terminal residue" evidence="1">
    <location>
        <position position="1"/>
    </location>
</feature>
<dbReference type="Proteomes" id="UP000191691">
    <property type="component" value="Unassembled WGS sequence"/>
</dbReference>
<gene>
    <name evidence="1" type="ORF">PENNAL_c0736G07739</name>
</gene>
<name>A0A1V6UST9_PENNA</name>
<evidence type="ECO:0000313" key="1">
    <source>
        <dbReference type="EMBL" id="OQE41478.1"/>
    </source>
</evidence>
<reference evidence="2" key="1">
    <citation type="journal article" date="2017" name="Nat. Microbiol.">
        <title>Global analysis of biosynthetic gene clusters reveals vast potential of secondary metabolite production in Penicillium species.</title>
        <authorList>
            <person name="Nielsen J.C."/>
            <person name="Grijseels S."/>
            <person name="Prigent S."/>
            <person name="Ji B."/>
            <person name="Dainat J."/>
            <person name="Nielsen K.F."/>
            <person name="Frisvad J.C."/>
            <person name="Workman M."/>
            <person name="Nielsen J."/>
        </authorList>
    </citation>
    <scope>NUCLEOTIDE SEQUENCE [LARGE SCALE GENOMIC DNA]</scope>
    <source>
        <strain evidence="2">IBT 13039</strain>
    </source>
</reference>
<proteinExistence type="predicted"/>
<dbReference type="EMBL" id="MOOB01000736">
    <property type="protein sequence ID" value="OQE41478.1"/>
    <property type="molecule type" value="Genomic_DNA"/>
</dbReference>
<comment type="caution">
    <text evidence="1">The sequence shown here is derived from an EMBL/GenBank/DDBJ whole genome shotgun (WGS) entry which is preliminary data.</text>
</comment>
<sequence length="77" mass="8795">YVRSHCTFDDGSSLNDRNASMVFKPRERAKQWTVHRFLGDLNRPTRASAPIELRKMAQKRRPPFAQATAVLARAPSL</sequence>
<evidence type="ECO:0000313" key="2">
    <source>
        <dbReference type="Proteomes" id="UP000191691"/>
    </source>
</evidence>
<keyword evidence="2" id="KW-1185">Reference proteome</keyword>
<accession>A0A1V6UST9</accession>
<organism evidence="1 2">
    <name type="scientific">Penicillium nalgiovense</name>
    <dbReference type="NCBI Taxonomy" id="60175"/>
    <lineage>
        <taxon>Eukaryota</taxon>
        <taxon>Fungi</taxon>
        <taxon>Dikarya</taxon>
        <taxon>Ascomycota</taxon>
        <taxon>Pezizomycotina</taxon>
        <taxon>Eurotiomycetes</taxon>
        <taxon>Eurotiomycetidae</taxon>
        <taxon>Eurotiales</taxon>
        <taxon>Aspergillaceae</taxon>
        <taxon>Penicillium</taxon>
    </lineage>
</organism>